<feature type="region of interest" description="Disordered" evidence="5">
    <location>
        <begin position="50"/>
        <end position="131"/>
    </location>
</feature>
<feature type="compositionally biased region" description="Basic and acidic residues" evidence="5">
    <location>
        <begin position="814"/>
        <end position="828"/>
    </location>
</feature>
<feature type="region of interest" description="Disordered" evidence="5">
    <location>
        <begin position="723"/>
        <end position="750"/>
    </location>
</feature>
<evidence type="ECO:0000256" key="3">
    <source>
        <dbReference type="ARBA" id="ARBA00023098"/>
    </source>
</evidence>
<dbReference type="PANTHER" id="PTHR14226:SF10">
    <property type="entry name" value="TRIACYLGLYCEROL LIPASE 4-RELATED"/>
    <property type="match status" value="1"/>
</dbReference>
<evidence type="ECO:0000259" key="6">
    <source>
        <dbReference type="PROSITE" id="PS51635"/>
    </source>
</evidence>
<feature type="domain" description="PNPLA" evidence="6">
    <location>
        <begin position="381"/>
        <end position="576"/>
    </location>
</feature>
<feature type="compositionally biased region" description="Acidic residues" evidence="5">
    <location>
        <begin position="50"/>
        <end position="81"/>
    </location>
</feature>
<feature type="compositionally biased region" description="Low complexity" evidence="5">
    <location>
        <begin position="867"/>
        <end position="894"/>
    </location>
</feature>
<evidence type="ECO:0000256" key="2">
    <source>
        <dbReference type="ARBA" id="ARBA00022963"/>
    </source>
</evidence>
<dbReference type="Proteomes" id="UP000723463">
    <property type="component" value="Unassembled WGS sequence"/>
</dbReference>
<dbReference type="InterPro" id="IPR002641">
    <property type="entry name" value="PNPLA_dom"/>
</dbReference>
<feature type="region of interest" description="Disordered" evidence="5">
    <location>
        <begin position="999"/>
        <end position="1060"/>
    </location>
</feature>
<keyword evidence="1 4" id="KW-0378">Hydrolase</keyword>
<comment type="caution">
    <text evidence="7">The sequence shown here is derived from an EMBL/GenBank/DDBJ whole genome shotgun (WGS) entry which is preliminary data.</text>
</comment>
<evidence type="ECO:0000313" key="8">
    <source>
        <dbReference type="Proteomes" id="UP000723463"/>
    </source>
</evidence>
<dbReference type="Pfam" id="PF11815">
    <property type="entry name" value="DUF3336"/>
    <property type="match status" value="1"/>
</dbReference>
<keyword evidence="2 4" id="KW-0442">Lipid degradation</keyword>
<feature type="compositionally biased region" description="Polar residues" evidence="5">
    <location>
        <begin position="799"/>
        <end position="813"/>
    </location>
</feature>
<reference evidence="7" key="1">
    <citation type="journal article" date="2020" name="Fungal Divers.">
        <title>Resolving the Mortierellaceae phylogeny through synthesis of multi-gene phylogenetics and phylogenomics.</title>
        <authorList>
            <person name="Vandepol N."/>
            <person name="Liber J."/>
            <person name="Desiro A."/>
            <person name="Na H."/>
            <person name="Kennedy M."/>
            <person name="Barry K."/>
            <person name="Grigoriev I.V."/>
            <person name="Miller A.N."/>
            <person name="O'Donnell K."/>
            <person name="Stajich J.E."/>
            <person name="Bonito G."/>
        </authorList>
    </citation>
    <scope>NUCLEOTIDE SEQUENCE</scope>
    <source>
        <strain evidence="7">NRRL 2591</strain>
    </source>
</reference>
<keyword evidence="3 4" id="KW-0443">Lipid metabolism</keyword>
<gene>
    <name evidence="7" type="ORF">EC957_001733</name>
</gene>
<dbReference type="Pfam" id="PF01734">
    <property type="entry name" value="Patatin"/>
    <property type="match status" value="1"/>
</dbReference>
<dbReference type="PROSITE" id="PS51635">
    <property type="entry name" value="PNPLA"/>
    <property type="match status" value="1"/>
</dbReference>
<feature type="short sequence motif" description="GXSXG" evidence="4">
    <location>
        <begin position="412"/>
        <end position="416"/>
    </location>
</feature>
<sequence length="1060" mass="116206">MSRMSPLVAPIIDEDFDLCISETNLPFPYSDHCSTGPPSLYEFDVAEDYDDEDEEEGYFDGALDEEGEEEEEGDVDEDDTLVETKEVLLDGDSDSDPALTLGYNVNGHITPKPDKGAPSPSRSRNAKQRQLNDLSDQLHSRLESIHNDNNTNDTLRTPTASTPKTRPYYSRHSYSFDSNEGWHEEECEEDDARKDEAQDSQTGLTGIIQTVTSSATSVAYAVGKHWSKKIYESLLASRDPKAYYTHLLSAATNYEQWAEAAAILDRLEGKDKWKNDPRSPHYDYEMLQERLSQLSAARESGDLGLMIYLLRTSLSRNLGNVGRPQLYANTNIGTKRLIEQYNAEVMRQLNIICDTESDDFSMAAKLEFFTHTRQAFGRTALLLSGGATMGLMHIGVIKSLYYNQLLPRIISGSSCGSIIAGILCTRTDEEISEMFQFDKFNFTVFHTEEEKGDVLARLIHFLKNGALFDAQVLKAALKDNIGNVTFQEAYNRTRRILNITVSTSATFEMPRLLNYLTAPNVLIWSAVATSSAAPFIYNSAPLMAKDKNGDEVQWNPSRYHWIDGSVDNDLPMNKLSELFNVNHFIVCQVNPYIVPFLHNSLARSPTNRVLGWILYQARSELQHRMNQLSILGVMPGLIQKVQAIMAQRYYGDITIVPNLGVDDYMNIVTNPTAEFLVNATLKGERATWPKISIIKNHCSIEHCLDDILYRLRLRRLEAYRPPNTTSKRTVRNSVFPQAPPPMSATSSGDATTIRGLSSVCYSTIGRSNSSPATPSATVNLATVNQDRPAMTPMAPTPMNSSIDASSGLMPSTVSDDRPTLGVETHEKQPTGQQSQRRSSMEVPISTATVQSKTGTRLGSGAPPPPLRRANSSSSPSPNVVWTSSTGAAAGAADGKSTRHRNSISNVSEYKIQDNGEVIVMTSSSTAQRTASSSSITANMSSPRIVFTPSITAQPPMNEASQSSQFSGLGLGQSAASSFSSSAVVSPTSLSTATLSAVSNPVPAMVQTHKSRPSSKKSSSSTSSSSSSASSTTTTTTTVRPGTSRTRSKQARTFQMTSLKQ</sequence>
<feature type="region of interest" description="Disordered" evidence="5">
    <location>
        <begin position="144"/>
        <end position="201"/>
    </location>
</feature>
<feature type="compositionally biased region" description="Polar residues" evidence="5">
    <location>
        <begin position="120"/>
        <end position="131"/>
    </location>
</feature>
<evidence type="ECO:0000313" key="7">
    <source>
        <dbReference type="EMBL" id="KAF9542678.1"/>
    </source>
</evidence>
<proteinExistence type="predicted"/>
<feature type="active site" description="Nucleophile" evidence="4">
    <location>
        <position position="414"/>
    </location>
</feature>
<protein>
    <recommendedName>
        <fullName evidence="6">PNPLA domain-containing protein</fullName>
    </recommendedName>
</protein>
<dbReference type="PANTHER" id="PTHR14226">
    <property type="entry name" value="NEUROPATHY TARGET ESTERASE/SWISS CHEESE D.MELANOGASTER"/>
    <property type="match status" value="1"/>
</dbReference>
<feature type="compositionally biased region" description="Polar residues" evidence="5">
    <location>
        <begin position="1050"/>
        <end position="1060"/>
    </location>
</feature>
<keyword evidence="8" id="KW-1185">Reference proteome</keyword>
<name>A0A9P6F565_9FUNG</name>
<evidence type="ECO:0000256" key="1">
    <source>
        <dbReference type="ARBA" id="ARBA00022801"/>
    </source>
</evidence>
<dbReference type="GO" id="GO:0006641">
    <property type="term" value="P:triglyceride metabolic process"/>
    <property type="evidence" value="ECO:0007669"/>
    <property type="project" value="UniProtKB-ARBA"/>
</dbReference>
<dbReference type="SUPFAM" id="SSF52151">
    <property type="entry name" value="FabD/lysophospholipase-like"/>
    <property type="match status" value="1"/>
</dbReference>
<dbReference type="GO" id="GO:0016042">
    <property type="term" value="P:lipid catabolic process"/>
    <property type="evidence" value="ECO:0007669"/>
    <property type="project" value="UniProtKB-UniRule"/>
</dbReference>
<organism evidence="7 8">
    <name type="scientific">Mortierella hygrophila</name>
    <dbReference type="NCBI Taxonomy" id="979708"/>
    <lineage>
        <taxon>Eukaryota</taxon>
        <taxon>Fungi</taxon>
        <taxon>Fungi incertae sedis</taxon>
        <taxon>Mucoromycota</taxon>
        <taxon>Mortierellomycotina</taxon>
        <taxon>Mortierellomycetes</taxon>
        <taxon>Mortierellales</taxon>
        <taxon>Mortierellaceae</taxon>
        <taxon>Mortierella</taxon>
    </lineage>
</organism>
<dbReference type="GO" id="GO:0004806">
    <property type="term" value="F:triacylglycerol lipase activity"/>
    <property type="evidence" value="ECO:0007669"/>
    <property type="project" value="InterPro"/>
</dbReference>
<evidence type="ECO:0000256" key="5">
    <source>
        <dbReference type="SAM" id="MobiDB-lite"/>
    </source>
</evidence>
<dbReference type="Gene3D" id="3.40.1090.10">
    <property type="entry name" value="Cytosolic phospholipase A2 catalytic domain"/>
    <property type="match status" value="2"/>
</dbReference>
<feature type="compositionally biased region" description="Low complexity" evidence="5">
    <location>
        <begin position="788"/>
        <end position="798"/>
    </location>
</feature>
<dbReference type="AlphaFoldDB" id="A0A9P6F565"/>
<feature type="compositionally biased region" description="Polar residues" evidence="5">
    <location>
        <begin position="723"/>
        <end position="735"/>
    </location>
</feature>
<feature type="compositionally biased region" description="Polar residues" evidence="5">
    <location>
        <begin position="845"/>
        <end position="856"/>
    </location>
</feature>
<feature type="region of interest" description="Disordered" evidence="5">
    <location>
        <begin position="787"/>
        <end position="903"/>
    </location>
</feature>
<dbReference type="InterPro" id="IPR021771">
    <property type="entry name" value="Triacylglycerol_lipase_N"/>
</dbReference>
<evidence type="ECO:0000256" key="4">
    <source>
        <dbReference type="PROSITE-ProRule" id="PRU01161"/>
    </source>
</evidence>
<feature type="active site" description="Proton acceptor" evidence="4">
    <location>
        <position position="563"/>
    </location>
</feature>
<feature type="compositionally biased region" description="Low complexity" evidence="5">
    <location>
        <begin position="1015"/>
        <end position="1044"/>
    </location>
</feature>
<dbReference type="InterPro" id="IPR016035">
    <property type="entry name" value="Acyl_Trfase/lysoPLipase"/>
</dbReference>
<comment type="caution">
    <text evidence="4">Lacks conserved residue(s) required for the propagation of feature annotation.</text>
</comment>
<dbReference type="InterPro" id="IPR050301">
    <property type="entry name" value="NTE"/>
</dbReference>
<accession>A0A9P6F565</accession>
<dbReference type="EMBL" id="JAAAXW010000132">
    <property type="protein sequence ID" value="KAF9542678.1"/>
    <property type="molecule type" value="Genomic_DNA"/>
</dbReference>
<feature type="compositionally biased region" description="Polar residues" evidence="5">
    <location>
        <begin position="147"/>
        <end position="164"/>
    </location>
</feature>